<sequence>MCYIDVQPAAEEEMPTTTENPVMQRGGGGRIHWAFSKRRRRPTSLSPPQLVHRDDDRARLSLFLVAGFSSSAVGAWDSEAAGGVGKEQGEGGKKWKRE</sequence>
<proteinExistence type="predicted"/>
<reference evidence="3" key="2">
    <citation type="submission" date="2013-12" db="EMBL/GenBank/DDBJ databases">
        <authorList>
            <person name="Yu Y."/>
            <person name="Lee S."/>
            <person name="de Baynast K."/>
            <person name="Wissotski M."/>
            <person name="Liu L."/>
            <person name="Talag J."/>
            <person name="Goicoechea J."/>
            <person name="Angelova A."/>
            <person name="Jetty R."/>
            <person name="Kudrna D."/>
            <person name="Golser W."/>
            <person name="Rivera L."/>
            <person name="Zhang J."/>
            <person name="Wing R."/>
        </authorList>
    </citation>
    <scope>NUCLEOTIDE SEQUENCE</scope>
</reference>
<keyword evidence="3" id="KW-1185">Reference proteome</keyword>
<dbReference type="Proteomes" id="UP000032180">
    <property type="component" value="Chromosome 11"/>
</dbReference>
<dbReference type="HOGENOM" id="CLU_2336683_0_0_1"/>
<dbReference type="Gramene" id="LPERR11G14940.1">
    <property type="protein sequence ID" value="LPERR11G14940.1"/>
    <property type="gene ID" value="LPERR11G14940"/>
</dbReference>
<feature type="region of interest" description="Disordered" evidence="1">
    <location>
        <begin position="76"/>
        <end position="98"/>
    </location>
</feature>
<evidence type="ECO:0000256" key="1">
    <source>
        <dbReference type="SAM" id="MobiDB-lite"/>
    </source>
</evidence>
<feature type="region of interest" description="Disordered" evidence="1">
    <location>
        <begin position="1"/>
        <end position="51"/>
    </location>
</feature>
<evidence type="ECO:0000313" key="2">
    <source>
        <dbReference type="EnsemblPlants" id="LPERR11G14940.1"/>
    </source>
</evidence>
<protein>
    <submittedName>
        <fullName evidence="2">Uncharacterized protein</fullName>
    </submittedName>
</protein>
<accession>A0A0D9XTQ0</accession>
<dbReference type="EnsemblPlants" id="LPERR11G14940.1">
    <property type="protein sequence ID" value="LPERR11G14940.1"/>
    <property type="gene ID" value="LPERR11G14940"/>
</dbReference>
<reference evidence="2 3" key="1">
    <citation type="submission" date="2012-08" db="EMBL/GenBank/DDBJ databases">
        <title>Oryza genome evolution.</title>
        <authorList>
            <person name="Wing R.A."/>
        </authorList>
    </citation>
    <scope>NUCLEOTIDE SEQUENCE</scope>
</reference>
<dbReference type="AlphaFoldDB" id="A0A0D9XTQ0"/>
<reference evidence="2" key="3">
    <citation type="submission" date="2015-04" db="UniProtKB">
        <authorList>
            <consortium name="EnsemblPlants"/>
        </authorList>
    </citation>
    <scope>IDENTIFICATION</scope>
</reference>
<name>A0A0D9XTQ0_9ORYZ</name>
<evidence type="ECO:0000313" key="3">
    <source>
        <dbReference type="Proteomes" id="UP000032180"/>
    </source>
</evidence>
<feature type="compositionally biased region" description="Basic and acidic residues" evidence="1">
    <location>
        <begin position="87"/>
        <end position="98"/>
    </location>
</feature>
<organism evidence="2 3">
    <name type="scientific">Leersia perrieri</name>
    <dbReference type="NCBI Taxonomy" id="77586"/>
    <lineage>
        <taxon>Eukaryota</taxon>
        <taxon>Viridiplantae</taxon>
        <taxon>Streptophyta</taxon>
        <taxon>Embryophyta</taxon>
        <taxon>Tracheophyta</taxon>
        <taxon>Spermatophyta</taxon>
        <taxon>Magnoliopsida</taxon>
        <taxon>Liliopsida</taxon>
        <taxon>Poales</taxon>
        <taxon>Poaceae</taxon>
        <taxon>BOP clade</taxon>
        <taxon>Oryzoideae</taxon>
        <taxon>Oryzeae</taxon>
        <taxon>Oryzinae</taxon>
        <taxon>Leersia</taxon>
    </lineage>
</organism>